<dbReference type="PANTHER" id="PTHR30614">
    <property type="entry name" value="MEMBRANE COMPONENT OF AMINO ACID ABC TRANSPORTER"/>
    <property type="match status" value="1"/>
</dbReference>
<organism evidence="12">
    <name type="scientific">Geobacter metallireducens</name>
    <dbReference type="NCBI Taxonomy" id="28232"/>
    <lineage>
        <taxon>Bacteria</taxon>
        <taxon>Pseudomonadati</taxon>
        <taxon>Thermodesulfobacteriota</taxon>
        <taxon>Desulfuromonadia</taxon>
        <taxon>Geobacterales</taxon>
        <taxon>Geobacteraceae</taxon>
        <taxon>Geobacter</taxon>
    </lineage>
</organism>
<dbReference type="Pfam" id="PF00528">
    <property type="entry name" value="BPD_transp_1"/>
    <property type="match status" value="1"/>
</dbReference>
<dbReference type="InterPro" id="IPR035906">
    <property type="entry name" value="MetI-like_sf"/>
</dbReference>
<feature type="transmembrane region" description="Helical" evidence="10">
    <location>
        <begin position="132"/>
        <end position="151"/>
    </location>
</feature>
<dbReference type="InterPro" id="IPR000515">
    <property type="entry name" value="MetI-like"/>
</dbReference>
<feature type="transmembrane region" description="Helical" evidence="10">
    <location>
        <begin position="60"/>
        <end position="87"/>
    </location>
</feature>
<feature type="domain" description="ABC transmembrane type-1" evidence="11">
    <location>
        <begin position="63"/>
        <end position="251"/>
    </location>
</feature>
<comment type="caution">
    <text evidence="12">The sequence shown here is derived from an EMBL/GenBank/DDBJ whole genome shotgun (WGS) entry which is preliminary data.</text>
</comment>
<reference evidence="12" key="1">
    <citation type="journal article" date="2020" name="mSystems">
        <title>Genome- and Community-Level Interaction Insights into Carbon Utilization and Element Cycling Functions of Hydrothermarchaeota in Hydrothermal Sediment.</title>
        <authorList>
            <person name="Zhou Z."/>
            <person name="Liu Y."/>
            <person name="Xu W."/>
            <person name="Pan J."/>
            <person name="Luo Z.H."/>
            <person name="Li M."/>
        </authorList>
    </citation>
    <scope>NUCLEOTIDE SEQUENCE [LARGE SCALE GENOMIC DNA]</scope>
    <source>
        <strain evidence="12">SpSt-349</strain>
    </source>
</reference>
<keyword evidence="9 10" id="KW-0472">Membrane</keyword>
<dbReference type="AlphaFoldDB" id="A0A831UCN9"/>
<evidence type="ECO:0000256" key="6">
    <source>
        <dbReference type="ARBA" id="ARBA00022692"/>
    </source>
</evidence>
<sequence length="262" mass="28961">MNLLFAPHDSREGGAIPLPARIVGGLCAFLLVALVFAYAFHSLQYHWGWESVYAYRQKFINGWLMTLAISAAALLMSLVIGLCTALAQRSHFLPLRYLSKLYIEGIRGTPLLVQILVFFYVVADAFGVGDRYAVGVITLSLFAGAYISEIIRAGIESVGESQLESGRAIGLTRPQIYRHVVFPQAFRQTLPPLAGQFASLIKDSSLLSIIAVSEFTLNAQEVNAFTYSTLESYLPLAAGYLVLTLPISLLSRRLEKKFRYET</sequence>
<keyword evidence="8 10" id="KW-1133">Transmembrane helix</keyword>
<evidence type="ECO:0000259" key="11">
    <source>
        <dbReference type="PROSITE" id="PS50928"/>
    </source>
</evidence>
<keyword evidence="4 10" id="KW-0813">Transport</keyword>
<evidence type="ECO:0000256" key="2">
    <source>
        <dbReference type="ARBA" id="ARBA00004429"/>
    </source>
</evidence>
<evidence type="ECO:0000256" key="8">
    <source>
        <dbReference type="ARBA" id="ARBA00022989"/>
    </source>
</evidence>
<dbReference type="SUPFAM" id="SSF161098">
    <property type="entry name" value="MetI-like"/>
    <property type="match status" value="1"/>
</dbReference>
<comment type="subcellular location">
    <subcellularLocation>
        <location evidence="2">Cell inner membrane</location>
        <topology evidence="2">Multi-pass membrane protein</topology>
    </subcellularLocation>
    <subcellularLocation>
        <location evidence="10">Cell membrane</location>
        <topology evidence="10">Multi-pass membrane protein</topology>
    </subcellularLocation>
</comment>
<dbReference type="NCBIfam" id="TIGR01726">
    <property type="entry name" value="HEQRo_perm_3TM"/>
    <property type="match status" value="1"/>
</dbReference>
<evidence type="ECO:0000256" key="4">
    <source>
        <dbReference type="ARBA" id="ARBA00022448"/>
    </source>
</evidence>
<accession>A0A831UCN9</accession>
<evidence type="ECO:0000256" key="9">
    <source>
        <dbReference type="ARBA" id="ARBA00023136"/>
    </source>
</evidence>
<comment type="similarity">
    <text evidence="3">Belongs to the binding-protein-dependent transport system permease family. HisMQ subfamily.</text>
</comment>
<dbReference type="CDD" id="cd06261">
    <property type="entry name" value="TM_PBP2"/>
    <property type="match status" value="1"/>
</dbReference>
<proteinExistence type="inferred from homology"/>
<dbReference type="PROSITE" id="PS50928">
    <property type="entry name" value="ABC_TM1"/>
    <property type="match status" value="1"/>
</dbReference>
<feature type="transmembrane region" description="Helical" evidence="10">
    <location>
        <begin position="108"/>
        <end position="126"/>
    </location>
</feature>
<dbReference type="PANTHER" id="PTHR30614:SF20">
    <property type="entry name" value="GLUTAMINE TRANSPORT SYSTEM PERMEASE PROTEIN GLNP"/>
    <property type="match status" value="1"/>
</dbReference>
<evidence type="ECO:0000313" key="12">
    <source>
        <dbReference type="EMBL" id="HEN41720.1"/>
    </source>
</evidence>
<dbReference type="GO" id="GO:0043190">
    <property type="term" value="C:ATP-binding cassette (ABC) transporter complex"/>
    <property type="evidence" value="ECO:0007669"/>
    <property type="project" value="InterPro"/>
</dbReference>
<dbReference type="Gene3D" id="1.10.3720.10">
    <property type="entry name" value="MetI-like"/>
    <property type="match status" value="1"/>
</dbReference>
<dbReference type="GO" id="GO:0006865">
    <property type="term" value="P:amino acid transport"/>
    <property type="evidence" value="ECO:0007669"/>
    <property type="project" value="UniProtKB-KW"/>
</dbReference>
<name>A0A831UCN9_GEOME</name>
<comment type="function">
    <text evidence="1">Part of the binding-protein-dependent transport system for glutamine; probably responsible for the translocation of the substrate across the membrane.</text>
</comment>
<evidence type="ECO:0000256" key="5">
    <source>
        <dbReference type="ARBA" id="ARBA00022475"/>
    </source>
</evidence>
<feature type="transmembrane region" description="Helical" evidence="10">
    <location>
        <begin position="20"/>
        <end position="40"/>
    </location>
</feature>
<keyword evidence="6 10" id="KW-0812">Transmembrane</keyword>
<evidence type="ECO:0000256" key="1">
    <source>
        <dbReference type="ARBA" id="ARBA00003159"/>
    </source>
</evidence>
<evidence type="ECO:0000256" key="7">
    <source>
        <dbReference type="ARBA" id="ARBA00022970"/>
    </source>
</evidence>
<evidence type="ECO:0000256" key="10">
    <source>
        <dbReference type="RuleBase" id="RU363032"/>
    </source>
</evidence>
<evidence type="ECO:0000256" key="3">
    <source>
        <dbReference type="ARBA" id="ARBA00010072"/>
    </source>
</evidence>
<dbReference type="EMBL" id="DSOV01000016">
    <property type="protein sequence ID" value="HEN41720.1"/>
    <property type="molecule type" value="Genomic_DNA"/>
</dbReference>
<protein>
    <submittedName>
        <fullName evidence="12">Amino acid ABC transporter permease</fullName>
    </submittedName>
</protein>
<feature type="transmembrane region" description="Helical" evidence="10">
    <location>
        <begin position="232"/>
        <end position="250"/>
    </location>
</feature>
<dbReference type="GO" id="GO:0022857">
    <property type="term" value="F:transmembrane transporter activity"/>
    <property type="evidence" value="ECO:0007669"/>
    <property type="project" value="InterPro"/>
</dbReference>
<keyword evidence="7" id="KW-0029">Amino-acid transport</keyword>
<keyword evidence="5" id="KW-1003">Cell membrane</keyword>
<gene>
    <name evidence="12" type="ORF">ENQ87_04965</name>
</gene>
<dbReference type="InterPro" id="IPR043429">
    <property type="entry name" value="ArtM/GltK/GlnP/TcyL/YhdX-like"/>
</dbReference>
<dbReference type="InterPro" id="IPR010065">
    <property type="entry name" value="AA_ABC_transptr_permease_3TM"/>
</dbReference>